<evidence type="ECO:0000259" key="6">
    <source>
        <dbReference type="Pfam" id="PF08281"/>
    </source>
</evidence>
<dbReference type="PANTHER" id="PTHR43133">
    <property type="entry name" value="RNA POLYMERASE ECF-TYPE SIGMA FACTO"/>
    <property type="match status" value="1"/>
</dbReference>
<dbReference type="InterPro" id="IPR039425">
    <property type="entry name" value="RNA_pol_sigma-70-like"/>
</dbReference>
<dbReference type="InterPro" id="IPR013324">
    <property type="entry name" value="RNA_pol_sigma_r3/r4-like"/>
</dbReference>
<dbReference type="SUPFAM" id="SSF88659">
    <property type="entry name" value="Sigma3 and sigma4 domains of RNA polymerase sigma factors"/>
    <property type="match status" value="1"/>
</dbReference>
<dbReference type="InterPro" id="IPR007627">
    <property type="entry name" value="RNA_pol_sigma70_r2"/>
</dbReference>
<accession>A0A9W6NRJ1</accession>
<evidence type="ECO:0000313" key="8">
    <source>
        <dbReference type="Proteomes" id="UP001143480"/>
    </source>
</evidence>
<dbReference type="Gene3D" id="1.10.1740.10">
    <property type="match status" value="1"/>
</dbReference>
<comment type="similarity">
    <text evidence="1">Belongs to the sigma-70 factor family. ECF subfamily.</text>
</comment>
<evidence type="ECO:0000259" key="5">
    <source>
        <dbReference type="Pfam" id="PF04542"/>
    </source>
</evidence>
<gene>
    <name evidence="7" type="ORF">GCM10017581_079700</name>
</gene>
<dbReference type="NCBIfam" id="TIGR02937">
    <property type="entry name" value="sigma70-ECF"/>
    <property type="match status" value="1"/>
</dbReference>
<dbReference type="GO" id="GO:0016987">
    <property type="term" value="F:sigma factor activity"/>
    <property type="evidence" value="ECO:0007669"/>
    <property type="project" value="UniProtKB-KW"/>
</dbReference>
<keyword evidence="4" id="KW-0804">Transcription</keyword>
<keyword evidence="8" id="KW-1185">Reference proteome</keyword>
<dbReference type="Pfam" id="PF04542">
    <property type="entry name" value="Sigma70_r2"/>
    <property type="match status" value="1"/>
</dbReference>
<dbReference type="Gene3D" id="1.10.10.10">
    <property type="entry name" value="Winged helix-like DNA-binding domain superfamily/Winged helix DNA-binding domain"/>
    <property type="match status" value="1"/>
</dbReference>
<dbReference type="InterPro" id="IPR014284">
    <property type="entry name" value="RNA_pol_sigma-70_dom"/>
</dbReference>
<dbReference type="Proteomes" id="UP001143480">
    <property type="component" value="Unassembled WGS sequence"/>
</dbReference>
<dbReference type="SUPFAM" id="SSF88946">
    <property type="entry name" value="Sigma2 domain of RNA polymerase sigma factors"/>
    <property type="match status" value="1"/>
</dbReference>
<evidence type="ECO:0000256" key="2">
    <source>
        <dbReference type="ARBA" id="ARBA00023015"/>
    </source>
</evidence>
<feature type="domain" description="RNA polymerase sigma factor 70 region 4 type 2" evidence="6">
    <location>
        <begin position="140"/>
        <end position="190"/>
    </location>
</feature>
<keyword evidence="2" id="KW-0805">Transcription regulation</keyword>
<dbReference type="InterPro" id="IPR036388">
    <property type="entry name" value="WH-like_DNA-bd_sf"/>
</dbReference>
<keyword evidence="3" id="KW-0731">Sigma factor</keyword>
<dbReference type="InterPro" id="IPR013249">
    <property type="entry name" value="RNA_pol_sigma70_r4_t2"/>
</dbReference>
<dbReference type="PANTHER" id="PTHR43133:SF62">
    <property type="entry name" value="RNA POLYMERASE SIGMA FACTOR SIGZ"/>
    <property type="match status" value="1"/>
</dbReference>
<evidence type="ECO:0000313" key="7">
    <source>
        <dbReference type="EMBL" id="GLL06222.1"/>
    </source>
</evidence>
<dbReference type="EMBL" id="BSFP01000069">
    <property type="protein sequence ID" value="GLL06222.1"/>
    <property type="molecule type" value="Genomic_DNA"/>
</dbReference>
<dbReference type="CDD" id="cd06171">
    <property type="entry name" value="Sigma70_r4"/>
    <property type="match status" value="1"/>
</dbReference>
<organism evidence="7 8">
    <name type="scientific">Dactylosporangium matsuzakiense</name>
    <dbReference type="NCBI Taxonomy" id="53360"/>
    <lineage>
        <taxon>Bacteria</taxon>
        <taxon>Bacillati</taxon>
        <taxon>Actinomycetota</taxon>
        <taxon>Actinomycetes</taxon>
        <taxon>Micromonosporales</taxon>
        <taxon>Micromonosporaceae</taxon>
        <taxon>Dactylosporangium</taxon>
    </lineage>
</organism>
<dbReference type="GO" id="GO:0003677">
    <property type="term" value="F:DNA binding"/>
    <property type="evidence" value="ECO:0007669"/>
    <property type="project" value="InterPro"/>
</dbReference>
<dbReference type="GO" id="GO:0006352">
    <property type="term" value="P:DNA-templated transcription initiation"/>
    <property type="evidence" value="ECO:0007669"/>
    <property type="project" value="InterPro"/>
</dbReference>
<evidence type="ECO:0000256" key="1">
    <source>
        <dbReference type="ARBA" id="ARBA00010641"/>
    </source>
</evidence>
<proteinExistence type="inferred from homology"/>
<feature type="domain" description="RNA polymerase sigma-70 region 2" evidence="5">
    <location>
        <begin position="40"/>
        <end position="107"/>
    </location>
</feature>
<dbReference type="AlphaFoldDB" id="A0A9W6NRJ1"/>
<comment type="caution">
    <text evidence="7">The sequence shown here is derived from an EMBL/GenBank/DDBJ whole genome shotgun (WGS) entry which is preliminary data.</text>
</comment>
<evidence type="ECO:0000256" key="4">
    <source>
        <dbReference type="ARBA" id="ARBA00023163"/>
    </source>
</evidence>
<evidence type="ECO:0000256" key="3">
    <source>
        <dbReference type="ARBA" id="ARBA00023082"/>
    </source>
</evidence>
<sequence length="212" mass="23343">MTAEYTDNGRQRDGRDGDVSDDGFTDLFRAGDERALRMAYERFGPAVYHLAVRGVGSVTDAEDVTQAVFVAAWLGREGFDPDRGSLLGWFLGIARRKVVDQIRASARDGRITEEVRRLAGPVREGAGDAPPDRIIDRLVLADEMAHLPGEQRRVLELAFYDDLTHAQIAALTRLPLGTVKSHLRRGMARLRTRWEVDGAAFGTRAAGTPGAR</sequence>
<dbReference type="InterPro" id="IPR013325">
    <property type="entry name" value="RNA_pol_sigma_r2"/>
</dbReference>
<protein>
    <submittedName>
        <fullName evidence="7">RNA polymerase sigma factor</fullName>
    </submittedName>
</protein>
<name>A0A9W6NRJ1_9ACTN</name>
<dbReference type="Pfam" id="PF08281">
    <property type="entry name" value="Sigma70_r4_2"/>
    <property type="match status" value="1"/>
</dbReference>
<reference evidence="7" key="2">
    <citation type="submission" date="2023-01" db="EMBL/GenBank/DDBJ databases">
        <authorList>
            <person name="Sun Q."/>
            <person name="Evtushenko L."/>
        </authorList>
    </citation>
    <scope>NUCLEOTIDE SEQUENCE</scope>
    <source>
        <strain evidence="7">VKM Ac-1321</strain>
    </source>
</reference>
<reference evidence="7" key="1">
    <citation type="journal article" date="2014" name="Int. J. Syst. Evol. Microbiol.">
        <title>Complete genome sequence of Corynebacterium casei LMG S-19264T (=DSM 44701T), isolated from a smear-ripened cheese.</title>
        <authorList>
            <consortium name="US DOE Joint Genome Institute (JGI-PGF)"/>
            <person name="Walter F."/>
            <person name="Albersmeier A."/>
            <person name="Kalinowski J."/>
            <person name="Ruckert C."/>
        </authorList>
    </citation>
    <scope>NUCLEOTIDE SEQUENCE</scope>
    <source>
        <strain evidence="7">VKM Ac-1321</strain>
    </source>
</reference>